<protein>
    <submittedName>
        <fullName evidence="1">TIGR04351 family putative TOMM peptide</fullName>
    </submittedName>
</protein>
<proteinExistence type="predicted"/>
<keyword evidence="2" id="KW-1185">Reference proteome</keyword>
<organism evidence="1 2">
    <name type="scientific">Microtetraspora malaysiensis</name>
    <dbReference type="NCBI Taxonomy" id="161358"/>
    <lineage>
        <taxon>Bacteria</taxon>
        <taxon>Bacillati</taxon>
        <taxon>Actinomycetota</taxon>
        <taxon>Actinomycetes</taxon>
        <taxon>Streptosporangiales</taxon>
        <taxon>Streptosporangiaceae</taxon>
        <taxon>Microtetraspora</taxon>
    </lineage>
</organism>
<dbReference type="RefSeq" id="WP_387408901.1">
    <property type="nucleotide sequence ID" value="NZ_JBIASD010000002.1"/>
</dbReference>
<evidence type="ECO:0000313" key="2">
    <source>
        <dbReference type="Proteomes" id="UP001602013"/>
    </source>
</evidence>
<dbReference type="NCBIfam" id="TIGR04351">
    <property type="entry name" value="TOMM_nitrile_2"/>
    <property type="match status" value="1"/>
</dbReference>
<dbReference type="InterPro" id="IPR027615">
    <property type="entry name" value="TOMM_nitrile_2"/>
</dbReference>
<evidence type="ECO:0000313" key="1">
    <source>
        <dbReference type="EMBL" id="MFF3664864.1"/>
    </source>
</evidence>
<sequence length="102" mass="10594">MAESIYVLGDEDRRKFARLMAAAWADQDVKDRYGRDPRAVLSEYGIAYPEGVATPPLPDRPAGDFDVEELEAAAGGTLGSASSVSSVAGTALTAWTVGSGGS</sequence>
<dbReference type="InterPro" id="IPR036648">
    <property type="entry name" value="CN_Hdrase_a/SCN_Hdrase_g_sf"/>
</dbReference>
<dbReference type="Proteomes" id="UP001602013">
    <property type="component" value="Unassembled WGS sequence"/>
</dbReference>
<dbReference type="EMBL" id="JBIASD010000002">
    <property type="protein sequence ID" value="MFF3664864.1"/>
    <property type="molecule type" value="Genomic_DNA"/>
</dbReference>
<dbReference type="SUPFAM" id="SSF56209">
    <property type="entry name" value="Nitrile hydratase alpha chain"/>
    <property type="match status" value="1"/>
</dbReference>
<accession>A0ABW6SIR1</accession>
<comment type="caution">
    <text evidence="1">The sequence shown here is derived from an EMBL/GenBank/DDBJ whole genome shotgun (WGS) entry which is preliminary data.</text>
</comment>
<gene>
    <name evidence="1" type="ORF">ACFYXI_04650</name>
</gene>
<name>A0ABW6SIR1_9ACTN</name>
<dbReference type="Gene3D" id="3.90.330.10">
    <property type="entry name" value="Nitrile hydratase alpha /Thiocyanate hydrolase gamma"/>
    <property type="match status" value="1"/>
</dbReference>
<reference evidence="1 2" key="1">
    <citation type="submission" date="2024-10" db="EMBL/GenBank/DDBJ databases">
        <title>The Natural Products Discovery Center: Release of the First 8490 Sequenced Strains for Exploring Actinobacteria Biosynthetic Diversity.</title>
        <authorList>
            <person name="Kalkreuter E."/>
            <person name="Kautsar S.A."/>
            <person name="Yang D."/>
            <person name="Bader C.D."/>
            <person name="Teijaro C.N."/>
            <person name="Fluegel L."/>
            <person name="Davis C.M."/>
            <person name="Simpson J.R."/>
            <person name="Lauterbach L."/>
            <person name="Steele A.D."/>
            <person name="Gui C."/>
            <person name="Meng S."/>
            <person name="Li G."/>
            <person name="Viehrig K."/>
            <person name="Ye F."/>
            <person name="Su P."/>
            <person name="Kiefer A.F."/>
            <person name="Nichols A."/>
            <person name="Cepeda A.J."/>
            <person name="Yan W."/>
            <person name="Fan B."/>
            <person name="Jiang Y."/>
            <person name="Adhikari A."/>
            <person name="Zheng C.-J."/>
            <person name="Schuster L."/>
            <person name="Cowan T.M."/>
            <person name="Smanski M.J."/>
            <person name="Chevrette M.G."/>
            <person name="De Carvalho L.P.S."/>
            <person name="Shen B."/>
        </authorList>
    </citation>
    <scope>NUCLEOTIDE SEQUENCE [LARGE SCALE GENOMIC DNA]</scope>
    <source>
        <strain evidence="1 2">NPDC002173</strain>
    </source>
</reference>